<gene>
    <name evidence="2" type="ORF">KEG57_46320</name>
</gene>
<name>A0A9X3XEI2_9BACT</name>
<evidence type="ECO:0000256" key="1">
    <source>
        <dbReference type="SAM" id="MobiDB-lite"/>
    </source>
</evidence>
<proteinExistence type="predicted"/>
<protein>
    <recommendedName>
        <fullName evidence="4">STAS/SEC14 domain-containing protein</fullName>
    </recommendedName>
</protein>
<comment type="caution">
    <text evidence="2">The sequence shown here is derived from an EMBL/GenBank/DDBJ whole genome shotgun (WGS) entry which is preliminary data.</text>
</comment>
<evidence type="ECO:0000313" key="3">
    <source>
        <dbReference type="Proteomes" id="UP001151081"/>
    </source>
</evidence>
<accession>A0A9X3XEI2</accession>
<keyword evidence="3" id="KW-1185">Reference proteome</keyword>
<dbReference type="EMBL" id="JAGTJJ010000062">
    <property type="protein sequence ID" value="MDC3987970.1"/>
    <property type="molecule type" value="Genomic_DNA"/>
</dbReference>
<organism evidence="2 3">
    <name type="scientific">Polyangium jinanense</name>
    <dbReference type="NCBI Taxonomy" id="2829994"/>
    <lineage>
        <taxon>Bacteria</taxon>
        <taxon>Pseudomonadati</taxon>
        <taxon>Myxococcota</taxon>
        <taxon>Polyangia</taxon>
        <taxon>Polyangiales</taxon>
        <taxon>Polyangiaceae</taxon>
        <taxon>Polyangium</taxon>
    </lineage>
</organism>
<evidence type="ECO:0000313" key="2">
    <source>
        <dbReference type="EMBL" id="MDC3987970.1"/>
    </source>
</evidence>
<feature type="region of interest" description="Disordered" evidence="1">
    <location>
        <begin position="1"/>
        <end position="44"/>
    </location>
</feature>
<reference evidence="2 3" key="1">
    <citation type="submission" date="2021-04" db="EMBL/GenBank/DDBJ databases">
        <title>Genome analysis of Polyangium sp.</title>
        <authorList>
            <person name="Li Y."/>
            <person name="Wang J."/>
        </authorList>
    </citation>
    <scope>NUCLEOTIDE SEQUENCE [LARGE SCALE GENOMIC DNA]</scope>
    <source>
        <strain evidence="2 3">SDU14</strain>
    </source>
</reference>
<dbReference type="Proteomes" id="UP001151081">
    <property type="component" value="Unassembled WGS sequence"/>
</dbReference>
<dbReference type="AlphaFoldDB" id="A0A9X3XEI2"/>
<sequence length="188" mass="20097">MSFILKSTPPPAPPSSGRASVAPPPGGLAAPRDTGRLASLSGGLSAPRDTGRLASLSGGQGVLEGGVLDVSRWPLVVLVNHPRANEAQTEQFVKNLGLVLRSRAGKFALLHDYRGTKELSPKQRKTMADHLAQNLDVYRRCACCAFVVDAAFPKGALTAIFWMTTPPYPYRMFPDVESAERWALGSLG</sequence>
<dbReference type="RefSeq" id="WP_272423638.1">
    <property type="nucleotide sequence ID" value="NZ_JAGTJJ010000062.1"/>
</dbReference>
<evidence type="ECO:0008006" key="4">
    <source>
        <dbReference type="Google" id="ProtNLM"/>
    </source>
</evidence>